<dbReference type="Proteomes" id="UP000744032">
    <property type="component" value="Unassembled WGS sequence"/>
</dbReference>
<comment type="caution">
    <text evidence="1">The sequence shown here is derived from an EMBL/GenBank/DDBJ whole genome shotgun (WGS) entry which is preliminary data.</text>
</comment>
<gene>
    <name evidence="1" type="ORF">HF200_24095</name>
</gene>
<keyword evidence="2" id="KW-1185">Reference proteome</keyword>
<feature type="non-terminal residue" evidence="1">
    <location>
        <position position="72"/>
    </location>
</feature>
<dbReference type="EMBL" id="JAAXMD010000272">
    <property type="protein sequence ID" value="NKQ27413.1"/>
    <property type="molecule type" value="Genomic_DNA"/>
</dbReference>
<organism evidence="1 2">
    <name type="scientific">Streptomyces galbus</name>
    <dbReference type="NCBI Taxonomy" id="33898"/>
    <lineage>
        <taxon>Bacteria</taxon>
        <taxon>Bacillati</taxon>
        <taxon>Actinomycetota</taxon>
        <taxon>Actinomycetes</taxon>
        <taxon>Kitasatosporales</taxon>
        <taxon>Streptomycetaceae</taxon>
        <taxon>Streptomyces</taxon>
    </lineage>
</organism>
<reference evidence="1 2" key="1">
    <citation type="submission" date="2020-04" db="EMBL/GenBank/DDBJ databases">
        <title>Genome sequence of Streptomyces galbus strain I339.</title>
        <authorList>
            <person name="Silva E.A.N."/>
            <person name="Merces M."/>
            <person name="Castelo Branco A.P.O.T."/>
            <person name="Vasconcelos P.C."/>
            <person name="Costa N.P."/>
            <person name="Marinho G.C.S."/>
            <person name="Oliveira C.J.B."/>
            <person name="Araujo D."/>
            <person name="Rodrigues Junior V.S."/>
            <person name="Almeida R."/>
            <person name="Silva Filho U.R."/>
            <person name="Andrade A.S.A."/>
            <person name="Cibulski S.P."/>
        </authorList>
    </citation>
    <scope>NUCLEOTIDE SEQUENCE [LARGE SCALE GENOMIC DNA]</scope>
    <source>
        <strain evidence="1 2">I339</strain>
    </source>
</reference>
<evidence type="ECO:0000313" key="2">
    <source>
        <dbReference type="Proteomes" id="UP000744032"/>
    </source>
</evidence>
<sequence>MSLVELIARADERGLAAAGLACSDRCVALLGGDEEILRPLWGNLMEDADAARWGDLVARVRDKLAGAAARHR</sequence>
<evidence type="ECO:0000313" key="1">
    <source>
        <dbReference type="EMBL" id="NKQ27413.1"/>
    </source>
</evidence>
<name>A0ABX1IT68_STRGB</name>
<accession>A0ABX1IT68</accession>
<protein>
    <submittedName>
        <fullName evidence="1">Uncharacterized protein</fullName>
    </submittedName>
</protein>
<proteinExistence type="predicted"/>